<accession>A0ABM1ZJF1</accession>
<dbReference type="RefSeq" id="XP_019556895.3">
    <property type="nucleotide sequence ID" value="XM_019701350.3"/>
</dbReference>
<protein>
    <recommendedName>
        <fullName evidence="3">Mitochondrial ATP synthase regulatory component factor B</fullName>
    </recommendedName>
</protein>
<dbReference type="InterPro" id="IPR032675">
    <property type="entry name" value="LRR_dom_sf"/>
</dbReference>
<dbReference type="GeneID" id="109425945"/>
<sequence length="270" mass="31885">MLHLHKNRIFTRSIFTSARRLNEDKSENPRLARIKSEIEQDKKKLLWRTPMSEHPDTFQSSFKLFASTNRNAELIERMQQPVDLTPSGIKKWWQARKDGTEAYMQKFIPERHSTLGEDLASAHFVVHRGGSVRFRGQKEWIQMDKEEDYNLPTNFVPNLVLEEIKCDNMNLFYEGLENIRRLRYLKHLSFENVAKFDDWCLDRVSGSSFPALEVLNLRRTAVTDRGLHCLYRLPSLKVVVVDNPEKNIMWKMMVSLLEEWNPQITVRASY</sequence>
<organism evidence="1 2">
    <name type="scientific">Aedes albopictus</name>
    <name type="common">Asian tiger mosquito</name>
    <name type="synonym">Stegomyia albopicta</name>
    <dbReference type="NCBI Taxonomy" id="7160"/>
    <lineage>
        <taxon>Eukaryota</taxon>
        <taxon>Metazoa</taxon>
        <taxon>Ecdysozoa</taxon>
        <taxon>Arthropoda</taxon>
        <taxon>Hexapoda</taxon>
        <taxon>Insecta</taxon>
        <taxon>Pterygota</taxon>
        <taxon>Neoptera</taxon>
        <taxon>Endopterygota</taxon>
        <taxon>Diptera</taxon>
        <taxon>Nematocera</taxon>
        <taxon>Culicoidea</taxon>
        <taxon>Culicidae</taxon>
        <taxon>Culicinae</taxon>
        <taxon>Aedini</taxon>
        <taxon>Aedes</taxon>
        <taxon>Stegomyia</taxon>
    </lineage>
</organism>
<dbReference type="Proteomes" id="UP000069940">
    <property type="component" value="Unassembled WGS sequence"/>
</dbReference>
<reference evidence="1" key="2">
    <citation type="submission" date="2025-05" db="UniProtKB">
        <authorList>
            <consortium name="EnsemblMetazoa"/>
        </authorList>
    </citation>
    <scope>IDENTIFICATION</scope>
    <source>
        <strain evidence="1">Foshan</strain>
    </source>
</reference>
<keyword evidence="2" id="KW-1185">Reference proteome</keyword>
<evidence type="ECO:0008006" key="3">
    <source>
        <dbReference type="Google" id="ProtNLM"/>
    </source>
</evidence>
<reference evidence="2" key="1">
    <citation type="journal article" date="2015" name="Proc. Natl. Acad. Sci. U.S.A.">
        <title>Genome sequence of the Asian Tiger mosquito, Aedes albopictus, reveals insights into its biology, genetics, and evolution.</title>
        <authorList>
            <person name="Chen X.G."/>
            <person name="Jiang X."/>
            <person name="Gu J."/>
            <person name="Xu M."/>
            <person name="Wu Y."/>
            <person name="Deng Y."/>
            <person name="Zhang C."/>
            <person name="Bonizzoni M."/>
            <person name="Dermauw W."/>
            <person name="Vontas J."/>
            <person name="Armbruster P."/>
            <person name="Huang X."/>
            <person name="Yang Y."/>
            <person name="Zhang H."/>
            <person name="He W."/>
            <person name="Peng H."/>
            <person name="Liu Y."/>
            <person name="Wu K."/>
            <person name="Chen J."/>
            <person name="Lirakis M."/>
            <person name="Topalis P."/>
            <person name="Van Leeuwen T."/>
            <person name="Hall A.B."/>
            <person name="Jiang X."/>
            <person name="Thorpe C."/>
            <person name="Mueller R.L."/>
            <person name="Sun C."/>
            <person name="Waterhouse R.M."/>
            <person name="Yan G."/>
            <person name="Tu Z.J."/>
            <person name="Fang X."/>
            <person name="James A.A."/>
        </authorList>
    </citation>
    <scope>NUCLEOTIDE SEQUENCE [LARGE SCALE GENOMIC DNA]</scope>
    <source>
        <strain evidence="2">Foshan</strain>
    </source>
</reference>
<dbReference type="SUPFAM" id="SSF52047">
    <property type="entry name" value="RNI-like"/>
    <property type="match status" value="1"/>
</dbReference>
<proteinExistence type="predicted"/>
<name>A0ABM1ZJF1_AEDAL</name>
<dbReference type="Gene3D" id="3.80.10.10">
    <property type="entry name" value="Ribonuclease Inhibitor"/>
    <property type="match status" value="1"/>
</dbReference>
<evidence type="ECO:0000313" key="2">
    <source>
        <dbReference type="Proteomes" id="UP000069940"/>
    </source>
</evidence>
<dbReference type="EnsemblMetazoa" id="AALFPA23_019044.R28034">
    <property type="protein sequence ID" value="AALFPA23_019044.P28034"/>
    <property type="gene ID" value="AALFPA23_019044"/>
</dbReference>
<evidence type="ECO:0000313" key="1">
    <source>
        <dbReference type="EnsemblMetazoa" id="AALFPA23_019044.P28034"/>
    </source>
</evidence>